<protein>
    <submittedName>
        <fullName evidence="2">Nucleotidyltransferase domain-containing protein</fullName>
    </submittedName>
</protein>
<dbReference type="InterPro" id="IPR043519">
    <property type="entry name" value="NT_sf"/>
</dbReference>
<keyword evidence="3" id="KW-1185">Reference proteome</keyword>
<dbReference type="GO" id="GO:0016779">
    <property type="term" value="F:nucleotidyltransferase activity"/>
    <property type="evidence" value="ECO:0007669"/>
    <property type="project" value="InterPro"/>
</dbReference>
<dbReference type="InterPro" id="IPR002934">
    <property type="entry name" value="Polymerase_NTP_transf_dom"/>
</dbReference>
<evidence type="ECO:0000259" key="1">
    <source>
        <dbReference type="Pfam" id="PF01909"/>
    </source>
</evidence>
<dbReference type="GeneID" id="59150034"/>
<dbReference type="Gene3D" id="3.30.460.10">
    <property type="entry name" value="Beta Polymerase, domain 2"/>
    <property type="match status" value="1"/>
</dbReference>
<gene>
    <name evidence="2" type="ORF">IG193_09020</name>
</gene>
<keyword evidence="2" id="KW-0808">Transferase</keyword>
<name>A0A7L9FGC2_9CREN</name>
<dbReference type="AlphaFoldDB" id="A0A7L9FGC2"/>
<organism evidence="2 3">
    <name type="scientific">Infirmifilum lucidum</name>
    <dbReference type="NCBI Taxonomy" id="2776706"/>
    <lineage>
        <taxon>Archaea</taxon>
        <taxon>Thermoproteota</taxon>
        <taxon>Thermoprotei</taxon>
        <taxon>Thermofilales</taxon>
        <taxon>Thermofilaceae</taxon>
        <taxon>Infirmifilum</taxon>
    </lineage>
</organism>
<feature type="domain" description="Polymerase nucleotidyl transferase" evidence="1">
    <location>
        <begin position="24"/>
        <end position="103"/>
    </location>
</feature>
<dbReference type="KEGG" id="thel:IG193_09020"/>
<evidence type="ECO:0000313" key="3">
    <source>
        <dbReference type="Proteomes" id="UP000594121"/>
    </source>
</evidence>
<dbReference type="InParanoid" id="A0A7L9FGC2"/>
<dbReference type="Pfam" id="PF01909">
    <property type="entry name" value="NTP_transf_2"/>
    <property type="match status" value="1"/>
</dbReference>
<dbReference type="PANTHER" id="PTHR37030:SF1">
    <property type="entry name" value="NUCLEOTIDYLTRANSFERASE"/>
    <property type="match status" value="1"/>
</dbReference>
<accession>A0A7L9FGC2</accession>
<dbReference type="Proteomes" id="UP000594121">
    <property type="component" value="Chromosome"/>
</dbReference>
<dbReference type="RefSeq" id="WP_192818840.1">
    <property type="nucleotide sequence ID" value="NZ_CP062310.1"/>
</dbReference>
<evidence type="ECO:0000313" key="2">
    <source>
        <dbReference type="EMBL" id="QOJ78868.1"/>
    </source>
</evidence>
<sequence>MYDPTLEGFRRYKQLENYREVAKRVKEIILKEGYTLLHFLVFGSVVKGEFTASSDIDILVVIKGISYEEAVKLKAKVYREVDAPLELHVVDEKGFEWYKRFIDAYESI</sequence>
<dbReference type="PANTHER" id="PTHR37030">
    <property type="entry name" value="NUCLEOTIDYLTRANSFERASE"/>
    <property type="match status" value="1"/>
</dbReference>
<reference evidence="2 3" key="1">
    <citation type="submission" date="2020-10" db="EMBL/GenBank/DDBJ databases">
        <title>Thermofilum lucidum 3507LT sp. nov. a novel member of Thermofilaceae family isolated from Chile hot spring, and proposal of description order Thermofilales.</title>
        <authorList>
            <person name="Zayulina K.S."/>
            <person name="Elcheninov A.G."/>
            <person name="Toshchakov S.V."/>
            <person name="Kublanov I.V."/>
        </authorList>
    </citation>
    <scope>NUCLEOTIDE SEQUENCE [LARGE SCALE GENOMIC DNA]</scope>
    <source>
        <strain evidence="2 3">3507LT</strain>
    </source>
</reference>
<dbReference type="CDD" id="cd05403">
    <property type="entry name" value="NT_KNTase_like"/>
    <property type="match status" value="1"/>
</dbReference>
<dbReference type="EMBL" id="CP062310">
    <property type="protein sequence ID" value="QOJ78868.1"/>
    <property type="molecule type" value="Genomic_DNA"/>
</dbReference>
<dbReference type="SUPFAM" id="SSF81301">
    <property type="entry name" value="Nucleotidyltransferase"/>
    <property type="match status" value="1"/>
</dbReference>
<proteinExistence type="predicted"/>